<evidence type="ECO:0000313" key="2">
    <source>
        <dbReference type="EMBL" id="BAC83162.1"/>
    </source>
</evidence>
<dbReference type="AlphaFoldDB" id="Q6ZL09"/>
<gene>
    <name evidence="3" type="primary">OJ1562_B11.111</name>
    <name evidence="2" type="ORF">OJ1699_E05.32</name>
</gene>
<reference evidence="4" key="3">
    <citation type="journal article" date="2005" name="Nature">
        <title>The map-based sequence of the rice genome.</title>
        <authorList>
            <consortium name="International rice genome sequencing project (IRGSP)"/>
            <person name="Matsumoto T."/>
            <person name="Wu J."/>
            <person name="Kanamori H."/>
            <person name="Katayose Y."/>
            <person name="Fujisawa M."/>
            <person name="Namiki N."/>
            <person name="Mizuno H."/>
            <person name="Yamamoto K."/>
            <person name="Antonio B.A."/>
            <person name="Baba T."/>
            <person name="Sakata K."/>
            <person name="Nagamura Y."/>
            <person name="Aoki H."/>
            <person name="Arikawa K."/>
            <person name="Arita K."/>
            <person name="Bito T."/>
            <person name="Chiden Y."/>
            <person name="Fujitsuka N."/>
            <person name="Fukunaka R."/>
            <person name="Hamada M."/>
            <person name="Harada C."/>
            <person name="Hayashi A."/>
            <person name="Hijishita S."/>
            <person name="Honda M."/>
            <person name="Hosokawa S."/>
            <person name="Ichikawa Y."/>
            <person name="Idonuma A."/>
            <person name="Iijima M."/>
            <person name="Ikeda M."/>
            <person name="Ikeno M."/>
            <person name="Ito K."/>
            <person name="Ito S."/>
            <person name="Ito T."/>
            <person name="Ito Y."/>
            <person name="Ito Y."/>
            <person name="Iwabuchi A."/>
            <person name="Kamiya K."/>
            <person name="Karasawa W."/>
            <person name="Kurita K."/>
            <person name="Katagiri S."/>
            <person name="Kikuta A."/>
            <person name="Kobayashi H."/>
            <person name="Kobayashi N."/>
            <person name="Machita K."/>
            <person name="Maehara T."/>
            <person name="Masukawa M."/>
            <person name="Mizubayashi T."/>
            <person name="Mukai Y."/>
            <person name="Nagasaki H."/>
            <person name="Nagata Y."/>
            <person name="Naito S."/>
            <person name="Nakashima M."/>
            <person name="Nakama Y."/>
            <person name="Nakamichi Y."/>
            <person name="Nakamura M."/>
            <person name="Meguro A."/>
            <person name="Negishi M."/>
            <person name="Ohta I."/>
            <person name="Ohta T."/>
            <person name="Okamoto M."/>
            <person name="Ono N."/>
            <person name="Saji S."/>
            <person name="Sakaguchi M."/>
            <person name="Sakai K."/>
            <person name="Shibata M."/>
            <person name="Shimokawa T."/>
            <person name="Song J."/>
            <person name="Takazaki Y."/>
            <person name="Terasawa K."/>
            <person name="Tsugane M."/>
            <person name="Tsuji K."/>
            <person name="Ueda S."/>
            <person name="Waki K."/>
            <person name="Yamagata H."/>
            <person name="Yamamoto M."/>
            <person name="Yamamoto S."/>
            <person name="Yamane H."/>
            <person name="Yoshiki S."/>
            <person name="Yoshihara R."/>
            <person name="Yukawa K."/>
            <person name="Zhong H."/>
            <person name="Yano M."/>
            <person name="Yuan Q."/>
            <person name="Ouyang S."/>
            <person name="Liu J."/>
            <person name="Jones K.M."/>
            <person name="Gansberger K."/>
            <person name="Moffat K."/>
            <person name="Hill J."/>
            <person name="Bera J."/>
            <person name="Fadrosh D."/>
            <person name="Jin S."/>
            <person name="Johri S."/>
            <person name="Kim M."/>
            <person name="Overton L."/>
            <person name="Reardon M."/>
            <person name="Tsitrin T."/>
            <person name="Vuong H."/>
            <person name="Weaver B."/>
            <person name="Ciecko A."/>
            <person name="Tallon L."/>
            <person name="Jackson J."/>
            <person name="Pai G."/>
            <person name="Aken S.V."/>
            <person name="Utterback T."/>
            <person name="Reidmuller S."/>
            <person name="Feldblyum T."/>
            <person name="Hsiao J."/>
            <person name="Zismann V."/>
            <person name="Iobst S."/>
            <person name="de Vazeille A.R."/>
            <person name="Buell C.R."/>
            <person name="Ying K."/>
            <person name="Li Y."/>
            <person name="Lu T."/>
            <person name="Huang Y."/>
            <person name="Zhao Q."/>
            <person name="Feng Q."/>
            <person name="Zhang L."/>
            <person name="Zhu J."/>
            <person name="Weng Q."/>
            <person name="Mu J."/>
            <person name="Lu Y."/>
            <person name="Fan D."/>
            <person name="Liu Y."/>
            <person name="Guan J."/>
            <person name="Zhang Y."/>
            <person name="Yu S."/>
            <person name="Liu X."/>
            <person name="Zhang Y."/>
            <person name="Hong G."/>
            <person name="Han B."/>
            <person name="Choisne N."/>
            <person name="Demange N."/>
            <person name="Orjeda G."/>
            <person name="Samain S."/>
            <person name="Cattolico L."/>
            <person name="Pelletier E."/>
            <person name="Couloux A."/>
            <person name="Segurens B."/>
            <person name="Wincker P."/>
            <person name="D'Hont A."/>
            <person name="Scarpelli C."/>
            <person name="Weissenbach J."/>
            <person name="Salanoubat M."/>
            <person name="Quetier F."/>
            <person name="Yu Y."/>
            <person name="Kim H.R."/>
            <person name="Rambo T."/>
            <person name="Currie J."/>
            <person name="Collura K."/>
            <person name="Luo M."/>
            <person name="Yang T."/>
            <person name="Ammiraju J.S.S."/>
            <person name="Engler F."/>
            <person name="Soderlund C."/>
            <person name="Wing R.A."/>
            <person name="Palmer L.E."/>
            <person name="de la Bastide M."/>
            <person name="Spiegel L."/>
            <person name="Nascimento L."/>
            <person name="Zutavern T."/>
            <person name="O'Shaughnessy A."/>
            <person name="Dike S."/>
            <person name="Dedhia N."/>
            <person name="Preston R."/>
            <person name="Balija V."/>
            <person name="McCombie W.R."/>
            <person name="Chow T."/>
            <person name="Chen H."/>
            <person name="Chung M."/>
            <person name="Chen C."/>
            <person name="Shaw J."/>
            <person name="Wu H."/>
            <person name="Hsiao K."/>
            <person name="Chao Y."/>
            <person name="Chu M."/>
            <person name="Cheng C."/>
            <person name="Hour A."/>
            <person name="Lee P."/>
            <person name="Lin S."/>
            <person name="Lin Y."/>
            <person name="Liou J."/>
            <person name="Liu S."/>
            <person name="Hsing Y."/>
            <person name="Raghuvanshi S."/>
            <person name="Mohanty A."/>
            <person name="Bharti A.K."/>
            <person name="Gaur A."/>
            <person name="Gupta V."/>
            <person name="Kumar D."/>
            <person name="Ravi V."/>
            <person name="Vij S."/>
            <person name="Kapur A."/>
            <person name="Khurana P."/>
            <person name="Khurana P."/>
            <person name="Khurana J.P."/>
            <person name="Tyagi A.K."/>
            <person name="Gaikwad K."/>
            <person name="Singh A."/>
            <person name="Dalal V."/>
            <person name="Srivastava S."/>
            <person name="Dixit A."/>
            <person name="Pal A.K."/>
            <person name="Ghazi I.A."/>
            <person name="Yadav M."/>
            <person name="Pandit A."/>
            <person name="Bhargava A."/>
            <person name="Sureshbabu K."/>
            <person name="Batra K."/>
            <person name="Sharma T.R."/>
            <person name="Mohapatra T."/>
            <person name="Singh N.K."/>
            <person name="Messing J."/>
            <person name="Nelson A.B."/>
            <person name="Fuks G."/>
            <person name="Kavchok S."/>
            <person name="Keizer G."/>
            <person name="Linton E."/>
            <person name="Llaca V."/>
            <person name="Song R."/>
            <person name="Tanyolac B."/>
            <person name="Young S."/>
            <person name="Ho-Il K."/>
            <person name="Hahn J.H."/>
            <person name="Sangsakoo G."/>
            <person name="Vanavichit A."/>
            <person name="de Mattos Luiz.A.T."/>
            <person name="Zimmer P.D."/>
            <person name="Malone G."/>
            <person name="Dellagostin O."/>
            <person name="de Oliveira A.C."/>
            <person name="Bevan M."/>
            <person name="Bancroft I."/>
            <person name="Minx P."/>
            <person name="Cordum H."/>
            <person name="Wilson R."/>
            <person name="Cheng Z."/>
            <person name="Jin W."/>
            <person name="Jiang J."/>
            <person name="Leong S.A."/>
            <person name="Iwama H."/>
            <person name="Gojobori T."/>
            <person name="Itoh T."/>
            <person name="Niimura Y."/>
            <person name="Fujii Y."/>
            <person name="Habara T."/>
            <person name="Sakai H."/>
            <person name="Sato Y."/>
            <person name="Wilson G."/>
            <person name="Kumar K."/>
            <person name="McCouch S."/>
            <person name="Juretic N."/>
            <person name="Hoen D."/>
            <person name="Wright S."/>
            <person name="Bruskiewich R."/>
            <person name="Bureau T."/>
            <person name="Miyao A."/>
            <person name="Hirochika H."/>
            <person name="Nishikawa T."/>
            <person name="Kadowaki K."/>
            <person name="Sugiura M."/>
            <person name="Burr B."/>
            <person name="Sasaki T."/>
        </authorList>
    </citation>
    <scope>NUCLEOTIDE SEQUENCE [LARGE SCALE GENOMIC DNA]</scope>
    <source>
        <strain evidence="4">cv. Nipponbare</strain>
    </source>
</reference>
<reference evidence="4" key="4">
    <citation type="journal article" date="2008" name="Nucleic Acids Res.">
        <title>The rice annotation project database (RAP-DB): 2008 update.</title>
        <authorList>
            <consortium name="The rice annotation project (RAP)"/>
        </authorList>
    </citation>
    <scope>GENOME REANNOTATION</scope>
    <source>
        <strain evidence="4">cv. Nipponbare</strain>
    </source>
</reference>
<sequence>MLQCCQSPSSVSLSMPPALHRPPPPADRASSCHDGLRHHRSHLLAPRRPRLLLVAECADEA</sequence>
<feature type="region of interest" description="Disordered" evidence="1">
    <location>
        <begin position="1"/>
        <end position="40"/>
    </location>
</feature>
<proteinExistence type="predicted"/>
<feature type="compositionally biased region" description="Polar residues" evidence="1">
    <location>
        <begin position="1"/>
        <end position="13"/>
    </location>
</feature>
<organism evidence="2 4">
    <name type="scientific">Oryza sativa subsp. japonica</name>
    <name type="common">Rice</name>
    <dbReference type="NCBI Taxonomy" id="39947"/>
    <lineage>
        <taxon>Eukaryota</taxon>
        <taxon>Viridiplantae</taxon>
        <taxon>Streptophyta</taxon>
        <taxon>Embryophyta</taxon>
        <taxon>Tracheophyta</taxon>
        <taxon>Spermatophyta</taxon>
        <taxon>Magnoliopsida</taxon>
        <taxon>Liliopsida</taxon>
        <taxon>Poales</taxon>
        <taxon>Poaceae</taxon>
        <taxon>BOP clade</taxon>
        <taxon>Oryzoideae</taxon>
        <taxon>Oryzeae</taxon>
        <taxon>Oryzinae</taxon>
        <taxon>Oryza</taxon>
        <taxon>Oryza sativa</taxon>
    </lineage>
</organism>
<evidence type="ECO:0000256" key="1">
    <source>
        <dbReference type="SAM" id="MobiDB-lite"/>
    </source>
</evidence>
<evidence type="ECO:0000313" key="4">
    <source>
        <dbReference type="Proteomes" id="UP000000763"/>
    </source>
</evidence>
<dbReference type="Proteomes" id="UP000000763">
    <property type="component" value="Chromosome 7"/>
</dbReference>
<reference evidence="3" key="1">
    <citation type="submission" date="2001-06" db="EMBL/GenBank/DDBJ databases">
        <title>Oryza sativa nipponbare(GA3) genomic DNA, chromosome 7, BAC clone:OJ1562_B11.</title>
        <authorList>
            <person name="Sasaki T."/>
            <person name="Matsumoto T."/>
            <person name="Yamamoto K."/>
        </authorList>
    </citation>
    <scope>NUCLEOTIDE SEQUENCE</scope>
</reference>
<reference evidence="2" key="2">
    <citation type="submission" date="2001-07" db="EMBL/GenBank/DDBJ databases">
        <title>Oryza sativa nipponbare(GA3) genomic DNA, chromosome 7, BAC clone:OJ1699_E05.</title>
        <authorList>
            <person name="Sasaki T."/>
            <person name="Matsumoto T."/>
            <person name="Yamamoto K."/>
        </authorList>
    </citation>
    <scope>NUCLEOTIDE SEQUENCE</scope>
</reference>
<protein>
    <submittedName>
        <fullName evidence="2">Uncharacterized protein</fullName>
    </submittedName>
</protein>
<accession>Q6ZL09</accession>
<name>Q6ZL09_ORYSJ</name>
<evidence type="ECO:0000313" key="3">
    <source>
        <dbReference type="EMBL" id="BAD30230.1"/>
    </source>
</evidence>
<dbReference type="EMBL" id="AP003758">
    <property type="protein sequence ID" value="BAD30230.1"/>
    <property type="molecule type" value="Genomic_DNA"/>
</dbReference>
<dbReference type="EMBL" id="AP003845">
    <property type="protein sequence ID" value="BAC83162.1"/>
    <property type="molecule type" value="Genomic_DNA"/>
</dbReference>